<accession>A0A3S5A545</accession>
<evidence type="ECO:0000256" key="1">
    <source>
        <dbReference type="SAM" id="MobiDB-lite"/>
    </source>
</evidence>
<reference evidence="2" key="1">
    <citation type="submission" date="2018-11" db="EMBL/GenBank/DDBJ databases">
        <authorList>
            <consortium name="Pathogen Informatics"/>
        </authorList>
    </citation>
    <scope>NUCLEOTIDE SEQUENCE</scope>
</reference>
<feature type="region of interest" description="Disordered" evidence="1">
    <location>
        <begin position="1"/>
        <end position="31"/>
    </location>
</feature>
<feature type="compositionally biased region" description="Basic and acidic residues" evidence="1">
    <location>
        <begin position="19"/>
        <end position="30"/>
    </location>
</feature>
<comment type="caution">
    <text evidence="2">The sequence shown here is derived from an EMBL/GenBank/DDBJ whole genome shotgun (WGS) entry which is preliminary data.</text>
</comment>
<feature type="region of interest" description="Disordered" evidence="1">
    <location>
        <begin position="56"/>
        <end position="85"/>
    </location>
</feature>
<evidence type="ECO:0000313" key="3">
    <source>
        <dbReference type="Proteomes" id="UP000784294"/>
    </source>
</evidence>
<protein>
    <submittedName>
        <fullName evidence="2">Uncharacterized protein</fullName>
    </submittedName>
</protein>
<gene>
    <name evidence="2" type="ORF">PXEA_LOCUS13552</name>
</gene>
<keyword evidence="3" id="KW-1185">Reference proteome</keyword>
<dbReference type="Proteomes" id="UP000784294">
    <property type="component" value="Unassembled WGS sequence"/>
</dbReference>
<proteinExistence type="predicted"/>
<evidence type="ECO:0000313" key="2">
    <source>
        <dbReference type="EMBL" id="VEL20112.1"/>
    </source>
</evidence>
<organism evidence="2 3">
    <name type="scientific">Protopolystoma xenopodis</name>
    <dbReference type="NCBI Taxonomy" id="117903"/>
    <lineage>
        <taxon>Eukaryota</taxon>
        <taxon>Metazoa</taxon>
        <taxon>Spiralia</taxon>
        <taxon>Lophotrochozoa</taxon>
        <taxon>Platyhelminthes</taxon>
        <taxon>Monogenea</taxon>
        <taxon>Polyopisthocotylea</taxon>
        <taxon>Polystomatidea</taxon>
        <taxon>Polystomatidae</taxon>
        <taxon>Protopolystoma</taxon>
    </lineage>
</organism>
<name>A0A3S5A545_9PLAT</name>
<dbReference type="EMBL" id="CAAALY010044773">
    <property type="protein sequence ID" value="VEL20112.1"/>
    <property type="molecule type" value="Genomic_DNA"/>
</dbReference>
<sequence>MELGAHYAGRNFPKRRTRLHGESRAGERAHSAVRAELLGGEETVRLLGLARLLTLKGEEEEEKTETKSEVEDLLPPHQDSEEAVY</sequence>
<feature type="non-terminal residue" evidence="2">
    <location>
        <position position="1"/>
    </location>
</feature>
<dbReference type="AlphaFoldDB" id="A0A3S5A545"/>